<evidence type="ECO:0000256" key="1">
    <source>
        <dbReference type="ARBA" id="ARBA00009179"/>
    </source>
</evidence>
<dbReference type="AlphaFoldDB" id="A0A1H9U8R2"/>
<evidence type="ECO:0000256" key="5">
    <source>
        <dbReference type="RuleBase" id="RU004404"/>
    </source>
</evidence>
<dbReference type="InterPro" id="IPR005151">
    <property type="entry name" value="Tail-specific_protease"/>
</dbReference>
<dbReference type="PROSITE" id="PS50106">
    <property type="entry name" value="PDZ"/>
    <property type="match status" value="1"/>
</dbReference>
<dbReference type="SMART" id="SM00228">
    <property type="entry name" value="PDZ"/>
    <property type="match status" value="1"/>
</dbReference>
<dbReference type="InterPro" id="IPR055210">
    <property type="entry name" value="CtpA/B_N"/>
</dbReference>
<keyword evidence="3 5" id="KW-0378">Hydrolase</keyword>
<dbReference type="Gene3D" id="2.30.42.10">
    <property type="match status" value="1"/>
</dbReference>
<feature type="region of interest" description="Disordered" evidence="6">
    <location>
        <begin position="365"/>
        <end position="419"/>
    </location>
</feature>
<dbReference type="InterPro" id="IPR001478">
    <property type="entry name" value="PDZ"/>
</dbReference>
<dbReference type="GO" id="GO:0007165">
    <property type="term" value="P:signal transduction"/>
    <property type="evidence" value="ECO:0007669"/>
    <property type="project" value="TreeGrafter"/>
</dbReference>
<dbReference type="GO" id="GO:0006508">
    <property type="term" value="P:proteolysis"/>
    <property type="evidence" value="ECO:0007669"/>
    <property type="project" value="UniProtKB-KW"/>
</dbReference>
<dbReference type="SMART" id="SM00245">
    <property type="entry name" value="TSPc"/>
    <property type="match status" value="1"/>
</dbReference>
<dbReference type="InterPro" id="IPR029045">
    <property type="entry name" value="ClpP/crotonase-like_dom_sf"/>
</dbReference>
<dbReference type="Proteomes" id="UP000198885">
    <property type="component" value="Unassembled WGS sequence"/>
</dbReference>
<dbReference type="GO" id="GO:0004175">
    <property type="term" value="F:endopeptidase activity"/>
    <property type="evidence" value="ECO:0007669"/>
    <property type="project" value="TreeGrafter"/>
</dbReference>
<dbReference type="SUPFAM" id="SSF50156">
    <property type="entry name" value="PDZ domain-like"/>
    <property type="match status" value="1"/>
</dbReference>
<keyword evidence="9" id="KW-1185">Reference proteome</keyword>
<dbReference type="Pfam" id="PF03572">
    <property type="entry name" value="Peptidase_S41"/>
    <property type="match status" value="1"/>
</dbReference>
<comment type="similarity">
    <text evidence="1 5">Belongs to the peptidase S41A family.</text>
</comment>
<dbReference type="Gene3D" id="3.30.750.44">
    <property type="match status" value="1"/>
</dbReference>
<dbReference type="NCBIfam" id="TIGR00225">
    <property type="entry name" value="prc"/>
    <property type="match status" value="1"/>
</dbReference>
<evidence type="ECO:0000256" key="2">
    <source>
        <dbReference type="ARBA" id="ARBA00022670"/>
    </source>
</evidence>
<dbReference type="FunFam" id="2.30.42.10:FF:000063">
    <property type="entry name" value="Peptidase, S41 family"/>
    <property type="match status" value="1"/>
</dbReference>
<evidence type="ECO:0000259" key="7">
    <source>
        <dbReference type="PROSITE" id="PS50106"/>
    </source>
</evidence>
<name>A0A1H9U8R2_9RHOB</name>
<dbReference type="GO" id="GO:0030288">
    <property type="term" value="C:outer membrane-bounded periplasmic space"/>
    <property type="evidence" value="ECO:0007669"/>
    <property type="project" value="TreeGrafter"/>
</dbReference>
<dbReference type="Gene3D" id="3.90.226.10">
    <property type="entry name" value="2-enoyl-CoA Hydratase, Chain A, domain 1"/>
    <property type="match status" value="1"/>
</dbReference>
<evidence type="ECO:0000313" key="9">
    <source>
        <dbReference type="Proteomes" id="UP000198885"/>
    </source>
</evidence>
<dbReference type="PANTHER" id="PTHR32060">
    <property type="entry name" value="TAIL-SPECIFIC PROTEASE"/>
    <property type="match status" value="1"/>
</dbReference>
<dbReference type="CDD" id="cd06782">
    <property type="entry name" value="cpPDZ_CPP-like"/>
    <property type="match status" value="1"/>
</dbReference>
<gene>
    <name evidence="8" type="ORF">SAMN04490244_105101</name>
</gene>
<dbReference type="CDD" id="cd07560">
    <property type="entry name" value="Peptidase_S41_CPP"/>
    <property type="match status" value="1"/>
</dbReference>
<dbReference type="FunFam" id="3.90.226.10:FF:000029">
    <property type="entry name" value="Peptidase, S41 family"/>
    <property type="match status" value="1"/>
</dbReference>
<protein>
    <submittedName>
        <fullName evidence="8">Carboxyl-terminal processing protease</fullName>
    </submittedName>
</protein>
<organism evidence="8 9">
    <name type="scientific">Tranquillimonas rosea</name>
    <dbReference type="NCBI Taxonomy" id="641238"/>
    <lineage>
        <taxon>Bacteria</taxon>
        <taxon>Pseudomonadati</taxon>
        <taxon>Pseudomonadota</taxon>
        <taxon>Alphaproteobacteria</taxon>
        <taxon>Rhodobacterales</taxon>
        <taxon>Roseobacteraceae</taxon>
        <taxon>Tranquillimonas</taxon>
    </lineage>
</organism>
<dbReference type="InterPro" id="IPR004447">
    <property type="entry name" value="Peptidase_S41A"/>
</dbReference>
<evidence type="ECO:0000313" key="8">
    <source>
        <dbReference type="EMBL" id="SES05651.1"/>
    </source>
</evidence>
<keyword evidence="4 5" id="KW-0720">Serine protease</keyword>
<evidence type="ECO:0000256" key="6">
    <source>
        <dbReference type="SAM" id="MobiDB-lite"/>
    </source>
</evidence>
<evidence type="ECO:0000256" key="4">
    <source>
        <dbReference type="ARBA" id="ARBA00022825"/>
    </source>
</evidence>
<dbReference type="Pfam" id="PF22694">
    <property type="entry name" value="CtpB_N-like"/>
    <property type="match status" value="1"/>
</dbReference>
<keyword evidence="2 5" id="KW-0645">Protease</keyword>
<sequence length="449" mass="48148">MRKFAIAAAGGILAGIALTTQVAGPLLAQEKENSASVYEQLDLFGDIFERIRAQYVEEVEEGELIEAAIDGMLTSLDPHSSYLSPDDAEDMRVQTRGEFGGLGIEVTQEEGFVKVVSPIDGTPADNAGVEAGDYITHVDGESVLGLTLDEAVEMMRGPVGSEIVITVVREGREEPFDVTIVRDTITLEAVRTRIEGDTVVLRVTTFNDQTFPNLEEGLNEQIEAAGGIENVNGFVLDLRNNPGGLLTQAIKVSDAFLNEGEIVSTRSRDPEDSDRYNASEGDLAEGKPMVVLINGGSASASEIVAGALQDHRRAIVVGTKSFGKGSVQTVMPLRGDGAMRLTTARYYTPSGRSIQALGVSPDIVVAQPAPGEDTTEEDEESTPMRPSRSEADLRGALDNDSVSEDERRQLLDEQQAAEDAAKLREEDYQLAYAIDILKGLTALETASAQ</sequence>
<feature type="compositionally biased region" description="Basic and acidic residues" evidence="6">
    <location>
        <begin position="387"/>
        <end position="397"/>
    </location>
</feature>
<accession>A0A1H9U8R2</accession>
<dbReference type="Pfam" id="PF17820">
    <property type="entry name" value="PDZ_6"/>
    <property type="match status" value="1"/>
</dbReference>
<reference evidence="8 9" key="1">
    <citation type="submission" date="2016-10" db="EMBL/GenBank/DDBJ databases">
        <authorList>
            <person name="de Groot N.N."/>
        </authorList>
    </citation>
    <scope>NUCLEOTIDE SEQUENCE [LARGE SCALE GENOMIC DNA]</scope>
    <source>
        <strain evidence="8 9">DSM 23042</strain>
    </source>
</reference>
<proteinExistence type="inferred from homology"/>
<dbReference type="GO" id="GO:0008236">
    <property type="term" value="F:serine-type peptidase activity"/>
    <property type="evidence" value="ECO:0007669"/>
    <property type="project" value="UniProtKB-KW"/>
</dbReference>
<dbReference type="InterPro" id="IPR041489">
    <property type="entry name" value="PDZ_6"/>
</dbReference>
<dbReference type="OrthoDB" id="9812068at2"/>
<dbReference type="EMBL" id="FOGU01000005">
    <property type="protein sequence ID" value="SES05651.1"/>
    <property type="molecule type" value="Genomic_DNA"/>
</dbReference>
<feature type="domain" description="PDZ" evidence="7">
    <location>
        <begin position="88"/>
        <end position="156"/>
    </location>
</feature>
<dbReference type="PANTHER" id="PTHR32060:SF30">
    <property type="entry name" value="CARBOXY-TERMINAL PROCESSING PROTEASE CTPA"/>
    <property type="match status" value="1"/>
</dbReference>
<dbReference type="SUPFAM" id="SSF52096">
    <property type="entry name" value="ClpP/crotonase"/>
    <property type="match status" value="1"/>
</dbReference>
<dbReference type="STRING" id="641238.SAMN04490244_105101"/>
<evidence type="ECO:0000256" key="3">
    <source>
        <dbReference type="ARBA" id="ARBA00022801"/>
    </source>
</evidence>
<dbReference type="RefSeq" id="WP_092692816.1">
    <property type="nucleotide sequence ID" value="NZ_CBDDGO010000004.1"/>
</dbReference>
<dbReference type="InterPro" id="IPR036034">
    <property type="entry name" value="PDZ_sf"/>
</dbReference>